<protein>
    <submittedName>
        <fullName evidence="2">Uncharacterized protein</fullName>
    </submittedName>
</protein>
<keyword evidence="3" id="KW-1185">Reference proteome</keyword>
<evidence type="ECO:0000313" key="2">
    <source>
        <dbReference type="EMBL" id="OMO51114.1"/>
    </source>
</evidence>
<dbReference type="Gramene" id="OMO51114">
    <property type="protein sequence ID" value="OMO51114"/>
    <property type="gene ID" value="CCACVL1_29996"/>
</dbReference>
<feature type="compositionally biased region" description="Basic and acidic residues" evidence="1">
    <location>
        <begin position="33"/>
        <end position="53"/>
    </location>
</feature>
<dbReference type="Proteomes" id="UP000188268">
    <property type="component" value="Unassembled WGS sequence"/>
</dbReference>
<accession>A0A1R3FZ61</accession>
<evidence type="ECO:0000256" key="1">
    <source>
        <dbReference type="SAM" id="MobiDB-lite"/>
    </source>
</evidence>
<organism evidence="2 3">
    <name type="scientific">Corchorus capsularis</name>
    <name type="common">Jute</name>
    <dbReference type="NCBI Taxonomy" id="210143"/>
    <lineage>
        <taxon>Eukaryota</taxon>
        <taxon>Viridiplantae</taxon>
        <taxon>Streptophyta</taxon>
        <taxon>Embryophyta</taxon>
        <taxon>Tracheophyta</taxon>
        <taxon>Spermatophyta</taxon>
        <taxon>Magnoliopsida</taxon>
        <taxon>eudicotyledons</taxon>
        <taxon>Gunneridae</taxon>
        <taxon>Pentapetalae</taxon>
        <taxon>rosids</taxon>
        <taxon>malvids</taxon>
        <taxon>Malvales</taxon>
        <taxon>Malvaceae</taxon>
        <taxon>Grewioideae</taxon>
        <taxon>Apeibeae</taxon>
        <taxon>Corchorus</taxon>
    </lineage>
</organism>
<dbReference type="EMBL" id="AWWV01015948">
    <property type="protein sequence ID" value="OMO51114.1"/>
    <property type="molecule type" value="Genomic_DNA"/>
</dbReference>
<comment type="caution">
    <text evidence="2">The sequence shown here is derived from an EMBL/GenBank/DDBJ whole genome shotgun (WGS) entry which is preliminary data.</text>
</comment>
<dbReference type="AlphaFoldDB" id="A0A1R3FZ61"/>
<feature type="region of interest" description="Disordered" evidence="1">
    <location>
        <begin position="32"/>
        <end position="53"/>
    </location>
</feature>
<proteinExistence type="predicted"/>
<gene>
    <name evidence="2" type="ORF">CCACVL1_29996</name>
</gene>
<name>A0A1R3FZ61_COCAP</name>
<evidence type="ECO:0000313" key="3">
    <source>
        <dbReference type="Proteomes" id="UP000188268"/>
    </source>
</evidence>
<reference evidence="2 3" key="1">
    <citation type="submission" date="2013-09" db="EMBL/GenBank/DDBJ databases">
        <title>Corchorus capsularis genome sequencing.</title>
        <authorList>
            <person name="Alam M."/>
            <person name="Haque M.S."/>
            <person name="Islam M.S."/>
            <person name="Emdad E.M."/>
            <person name="Islam M.M."/>
            <person name="Ahmed B."/>
            <person name="Halim A."/>
            <person name="Hossen Q.M.M."/>
            <person name="Hossain M.Z."/>
            <person name="Ahmed R."/>
            <person name="Khan M.M."/>
            <person name="Islam R."/>
            <person name="Rashid M.M."/>
            <person name="Khan S.A."/>
            <person name="Rahman M.S."/>
            <person name="Alam M."/>
        </authorList>
    </citation>
    <scope>NUCLEOTIDE SEQUENCE [LARGE SCALE GENOMIC DNA]</scope>
    <source>
        <strain evidence="3">cv. CVL-1</strain>
        <tissue evidence="2">Whole seedling</tissue>
    </source>
</reference>
<sequence length="53" mass="6329">MDKYQEMERFGMEKGYKLRAVDKRQILLQKPQRKADDVLYGEEKEGVPEKKPT</sequence>